<protein>
    <submittedName>
        <fullName evidence="12">TonB family protein</fullName>
    </submittedName>
</protein>
<evidence type="ECO:0000256" key="6">
    <source>
        <dbReference type="ARBA" id="ARBA00022692"/>
    </source>
</evidence>
<name>A0LLW8_SYNFM</name>
<keyword evidence="13" id="KW-1185">Reference proteome</keyword>
<dbReference type="InterPro" id="IPR051045">
    <property type="entry name" value="TonB-dependent_transducer"/>
</dbReference>
<keyword evidence="5" id="KW-0997">Cell inner membrane</keyword>
<comment type="similarity">
    <text evidence="2">Belongs to the TonB family.</text>
</comment>
<dbReference type="PANTHER" id="PTHR33446">
    <property type="entry name" value="PROTEIN TONB-RELATED"/>
    <property type="match status" value="1"/>
</dbReference>
<dbReference type="Gene3D" id="3.30.1150.10">
    <property type="match status" value="1"/>
</dbReference>
<dbReference type="KEGG" id="sfu:Sfum_2742"/>
<evidence type="ECO:0000256" key="5">
    <source>
        <dbReference type="ARBA" id="ARBA00022519"/>
    </source>
</evidence>
<evidence type="ECO:0000256" key="9">
    <source>
        <dbReference type="ARBA" id="ARBA00023136"/>
    </source>
</evidence>
<dbReference type="PROSITE" id="PS52015">
    <property type="entry name" value="TONB_CTD"/>
    <property type="match status" value="1"/>
</dbReference>
<dbReference type="GO" id="GO:0005886">
    <property type="term" value="C:plasma membrane"/>
    <property type="evidence" value="ECO:0007669"/>
    <property type="project" value="UniProtKB-SubCell"/>
</dbReference>
<evidence type="ECO:0000313" key="13">
    <source>
        <dbReference type="Proteomes" id="UP000001784"/>
    </source>
</evidence>
<dbReference type="eggNOG" id="COG0810">
    <property type="taxonomic scope" value="Bacteria"/>
</dbReference>
<feature type="domain" description="TonB C-terminal" evidence="11">
    <location>
        <begin position="207"/>
        <end position="301"/>
    </location>
</feature>
<dbReference type="RefSeq" id="WP_011699587.1">
    <property type="nucleotide sequence ID" value="NC_008554.1"/>
</dbReference>
<dbReference type="STRING" id="335543.Sfum_2742"/>
<evidence type="ECO:0000313" key="12">
    <source>
        <dbReference type="EMBL" id="ABK18420.1"/>
    </source>
</evidence>
<dbReference type="GO" id="GO:0015031">
    <property type="term" value="P:protein transport"/>
    <property type="evidence" value="ECO:0007669"/>
    <property type="project" value="UniProtKB-KW"/>
</dbReference>
<dbReference type="GO" id="GO:0055085">
    <property type="term" value="P:transmembrane transport"/>
    <property type="evidence" value="ECO:0007669"/>
    <property type="project" value="InterPro"/>
</dbReference>
<keyword evidence="4" id="KW-1003">Cell membrane</keyword>
<dbReference type="SUPFAM" id="SSF74653">
    <property type="entry name" value="TolA/TonB C-terminal domain"/>
    <property type="match status" value="1"/>
</dbReference>
<evidence type="ECO:0000259" key="11">
    <source>
        <dbReference type="PROSITE" id="PS52015"/>
    </source>
</evidence>
<keyword evidence="9" id="KW-0472">Membrane</keyword>
<feature type="compositionally biased region" description="Basic and acidic residues" evidence="10">
    <location>
        <begin position="120"/>
        <end position="131"/>
    </location>
</feature>
<keyword evidence="6" id="KW-0812">Transmembrane</keyword>
<gene>
    <name evidence="12" type="ordered locus">Sfum_2742</name>
</gene>
<keyword evidence="3" id="KW-0813">Transport</keyword>
<evidence type="ECO:0000256" key="10">
    <source>
        <dbReference type="SAM" id="MobiDB-lite"/>
    </source>
</evidence>
<feature type="region of interest" description="Disordered" evidence="10">
    <location>
        <begin position="77"/>
        <end position="213"/>
    </location>
</feature>
<evidence type="ECO:0000256" key="2">
    <source>
        <dbReference type="ARBA" id="ARBA00006555"/>
    </source>
</evidence>
<feature type="compositionally biased region" description="Basic residues" evidence="10">
    <location>
        <begin position="132"/>
        <end position="142"/>
    </location>
</feature>
<dbReference type="AlphaFoldDB" id="A0LLW8"/>
<accession>A0LLW8</accession>
<keyword evidence="7" id="KW-0653">Protein transport</keyword>
<organism evidence="12 13">
    <name type="scientific">Syntrophobacter fumaroxidans (strain DSM 10017 / MPOB)</name>
    <dbReference type="NCBI Taxonomy" id="335543"/>
    <lineage>
        <taxon>Bacteria</taxon>
        <taxon>Pseudomonadati</taxon>
        <taxon>Thermodesulfobacteriota</taxon>
        <taxon>Syntrophobacteria</taxon>
        <taxon>Syntrophobacterales</taxon>
        <taxon>Syntrophobacteraceae</taxon>
        <taxon>Syntrophobacter</taxon>
    </lineage>
</organism>
<proteinExistence type="inferred from homology"/>
<comment type="subcellular location">
    <subcellularLocation>
        <location evidence="1">Cell inner membrane</location>
        <topology evidence="1">Single-pass membrane protein</topology>
        <orientation evidence="1">Periplasmic side</orientation>
    </subcellularLocation>
</comment>
<dbReference type="InterPro" id="IPR006260">
    <property type="entry name" value="TonB/TolA_C"/>
</dbReference>
<dbReference type="EMBL" id="CP000478">
    <property type="protein sequence ID" value="ABK18420.1"/>
    <property type="molecule type" value="Genomic_DNA"/>
</dbReference>
<dbReference type="NCBIfam" id="TIGR01352">
    <property type="entry name" value="tonB_Cterm"/>
    <property type="match status" value="1"/>
</dbReference>
<sequence length="301" mass="31780">MRIWPNLLFSILFHAALLGWLAFSPPFLRPETERCLIVDLVALDADPARGGTPGGGKDVILAAHEPKADMMAEHSLDMSAASAAKDSGTEHGPNPGGTEPPARIGPSQAASSVSTPKPTKKADARRNDREKHRWSHARRHAATRSTEPEGTGERAPGTERGASASRETGHGERPRGNAGGGHGDDAGSSGVGAGNSSSEGPIDAPLGSANGPRFVTKVMPKYPHRARELGMEGTVVLRVTIDTRGMPVRVESVRKAGFGFEEEAIRAIRSSIFSPARIGGRLVACRVLVPVRFQLETSADD</sequence>
<evidence type="ECO:0000256" key="7">
    <source>
        <dbReference type="ARBA" id="ARBA00022927"/>
    </source>
</evidence>
<dbReference type="Proteomes" id="UP000001784">
    <property type="component" value="Chromosome"/>
</dbReference>
<dbReference type="Pfam" id="PF03544">
    <property type="entry name" value="TonB_C"/>
    <property type="match status" value="1"/>
</dbReference>
<evidence type="ECO:0000256" key="1">
    <source>
        <dbReference type="ARBA" id="ARBA00004383"/>
    </source>
</evidence>
<reference evidence="12 13" key="1">
    <citation type="submission" date="2006-10" db="EMBL/GenBank/DDBJ databases">
        <title>Complete sequence of Syntrophobacter fumaroxidans MPOB.</title>
        <authorList>
            <consortium name="US DOE Joint Genome Institute"/>
            <person name="Copeland A."/>
            <person name="Lucas S."/>
            <person name="Lapidus A."/>
            <person name="Barry K."/>
            <person name="Detter J.C."/>
            <person name="Glavina del Rio T."/>
            <person name="Hammon N."/>
            <person name="Israni S."/>
            <person name="Pitluck S."/>
            <person name="Goltsman E.G."/>
            <person name="Martinez M."/>
            <person name="Schmutz J."/>
            <person name="Larimer F."/>
            <person name="Land M."/>
            <person name="Hauser L."/>
            <person name="Kyrpides N."/>
            <person name="Kim E."/>
            <person name="Boone D.R."/>
            <person name="Brockman F."/>
            <person name="Culley D."/>
            <person name="Ferry J."/>
            <person name="Gunsalus R."/>
            <person name="McInerney M.J."/>
            <person name="Morrison M."/>
            <person name="Plugge C."/>
            <person name="Rohlin L."/>
            <person name="Scholten J."/>
            <person name="Sieber J."/>
            <person name="Stams A.J.M."/>
            <person name="Worm P."/>
            <person name="Henstra A.M."/>
            <person name="Richardson P."/>
        </authorList>
    </citation>
    <scope>NUCLEOTIDE SEQUENCE [LARGE SCALE GENOMIC DNA]</scope>
    <source>
        <strain evidence="13">DSM 10017 / MPOB</strain>
    </source>
</reference>
<dbReference type="HOGENOM" id="CLU_777853_0_0_7"/>
<dbReference type="InParanoid" id="A0LLW8"/>
<keyword evidence="8" id="KW-1133">Transmembrane helix</keyword>
<dbReference type="OrthoDB" id="9810145at2"/>
<feature type="compositionally biased region" description="Polar residues" evidence="10">
    <location>
        <begin position="108"/>
        <end position="117"/>
    </location>
</feature>
<evidence type="ECO:0000256" key="3">
    <source>
        <dbReference type="ARBA" id="ARBA00022448"/>
    </source>
</evidence>
<evidence type="ECO:0000256" key="4">
    <source>
        <dbReference type="ARBA" id="ARBA00022475"/>
    </source>
</evidence>
<dbReference type="InterPro" id="IPR037682">
    <property type="entry name" value="TonB_C"/>
</dbReference>
<evidence type="ECO:0000256" key="8">
    <source>
        <dbReference type="ARBA" id="ARBA00022989"/>
    </source>
</evidence>